<feature type="region of interest" description="Disordered" evidence="1">
    <location>
        <begin position="115"/>
        <end position="134"/>
    </location>
</feature>
<feature type="compositionally biased region" description="Polar residues" evidence="1">
    <location>
        <begin position="115"/>
        <end position="125"/>
    </location>
</feature>
<evidence type="ECO:0000256" key="1">
    <source>
        <dbReference type="SAM" id="MobiDB-lite"/>
    </source>
</evidence>
<accession>A0A1Y1Y2F8</accession>
<feature type="compositionally biased region" description="Polar residues" evidence="1">
    <location>
        <begin position="355"/>
        <end position="373"/>
    </location>
</feature>
<dbReference type="Proteomes" id="UP000193498">
    <property type="component" value="Unassembled WGS sequence"/>
</dbReference>
<gene>
    <name evidence="3" type="ORF">K493DRAFT_303774</name>
</gene>
<proteinExistence type="predicted"/>
<keyword evidence="2" id="KW-1133">Transmembrane helix</keyword>
<keyword evidence="2" id="KW-0472">Membrane</keyword>
<feature type="transmembrane region" description="Helical" evidence="2">
    <location>
        <begin position="300"/>
        <end position="323"/>
    </location>
</feature>
<reference evidence="3 4" key="1">
    <citation type="submission" date="2016-07" db="EMBL/GenBank/DDBJ databases">
        <title>Pervasive Adenine N6-methylation of Active Genes in Fungi.</title>
        <authorList>
            <consortium name="DOE Joint Genome Institute"/>
            <person name="Mondo S.J."/>
            <person name="Dannebaum R.O."/>
            <person name="Kuo R.C."/>
            <person name="Labutti K."/>
            <person name="Haridas S."/>
            <person name="Kuo A."/>
            <person name="Salamov A."/>
            <person name="Ahrendt S.R."/>
            <person name="Lipzen A."/>
            <person name="Sullivan W."/>
            <person name="Andreopoulos W.B."/>
            <person name="Clum A."/>
            <person name="Lindquist E."/>
            <person name="Daum C."/>
            <person name="Ramamoorthy G.K."/>
            <person name="Gryganskyi A."/>
            <person name="Culley D."/>
            <person name="Magnuson J.K."/>
            <person name="James T.Y."/>
            <person name="O'Malley M.A."/>
            <person name="Stajich J.E."/>
            <person name="Spatafora J.W."/>
            <person name="Visel A."/>
            <person name="Grigoriev I.V."/>
        </authorList>
    </citation>
    <scope>NUCLEOTIDE SEQUENCE [LARGE SCALE GENOMIC DNA]</scope>
    <source>
        <strain evidence="3 4">CBS 931.73</strain>
    </source>
</reference>
<evidence type="ECO:0000313" key="3">
    <source>
        <dbReference type="EMBL" id="ORX91804.1"/>
    </source>
</evidence>
<protein>
    <submittedName>
        <fullName evidence="3">Uncharacterized protein</fullName>
    </submittedName>
</protein>
<keyword evidence="4" id="KW-1185">Reference proteome</keyword>
<organism evidence="3 4">
    <name type="scientific">Basidiobolus meristosporus CBS 931.73</name>
    <dbReference type="NCBI Taxonomy" id="1314790"/>
    <lineage>
        <taxon>Eukaryota</taxon>
        <taxon>Fungi</taxon>
        <taxon>Fungi incertae sedis</taxon>
        <taxon>Zoopagomycota</taxon>
        <taxon>Entomophthoromycotina</taxon>
        <taxon>Basidiobolomycetes</taxon>
        <taxon>Basidiobolales</taxon>
        <taxon>Basidiobolaceae</taxon>
        <taxon>Basidiobolus</taxon>
    </lineage>
</organism>
<sequence length="470" mass="52008">MPYTTYHIPHTTYTYTYTYHIPHTTIRYDTQKLPFQHQLPLIVRAVLNWDAAKVGLFKRPGWLRESPIIDCETEGSPEPDQPQSAHFPIVSQTNVVSILAVSREVVRAQRMVRTSDYNSPASQPDANPFTPSPVSQLTAPCGPSIYCLPKQGDRWLANNEYFIRWWNKYPTLLANGLVTIKLYEATTPPNLVKEWPSITNDQGFFTVKNYPPQYPIFPPDPSRANTTVVRTCYLVIFATGSDESIAGQSDPFFVDDYNPPISQPSRTPLSAPIGTNGPTSSKAVPTPAGQGDSANSSISVGAIVGITVGAVSLISLVAILLLIHRRRRERCPMRMTETKGPRSEPPLPTDRFNSRPVTTATLLSESSENSITPLTGSSSTNRRSSLRLTVKDAQQLAHTYRAMLSNNSLNGEEPPQTNPRSLYSDELLRRELAAEGRGVKHVTTSPAIVVVSNEEMSRNSMTVDPYGHSE</sequence>
<feature type="region of interest" description="Disordered" evidence="1">
    <location>
        <begin position="332"/>
        <end position="385"/>
    </location>
</feature>
<keyword evidence="2" id="KW-0812">Transmembrane</keyword>
<comment type="caution">
    <text evidence="3">The sequence shown here is derived from an EMBL/GenBank/DDBJ whole genome shotgun (WGS) entry which is preliminary data.</text>
</comment>
<feature type="compositionally biased region" description="Low complexity" evidence="1">
    <location>
        <begin position="374"/>
        <end position="385"/>
    </location>
</feature>
<evidence type="ECO:0000256" key="2">
    <source>
        <dbReference type="SAM" id="Phobius"/>
    </source>
</evidence>
<dbReference type="STRING" id="1314790.A0A1Y1Y2F8"/>
<feature type="region of interest" description="Disordered" evidence="1">
    <location>
        <begin position="264"/>
        <end position="295"/>
    </location>
</feature>
<dbReference type="EMBL" id="MCFE01000305">
    <property type="protein sequence ID" value="ORX91804.1"/>
    <property type="molecule type" value="Genomic_DNA"/>
</dbReference>
<dbReference type="InParanoid" id="A0A1Y1Y2F8"/>
<feature type="compositionally biased region" description="Basic and acidic residues" evidence="1">
    <location>
        <begin position="332"/>
        <end position="342"/>
    </location>
</feature>
<name>A0A1Y1Y2F8_9FUNG</name>
<dbReference type="AlphaFoldDB" id="A0A1Y1Y2F8"/>
<evidence type="ECO:0000313" key="4">
    <source>
        <dbReference type="Proteomes" id="UP000193498"/>
    </source>
</evidence>